<protein>
    <submittedName>
        <fullName evidence="2">Uncharacterized protein</fullName>
    </submittedName>
</protein>
<feature type="compositionally biased region" description="Basic and acidic residues" evidence="1">
    <location>
        <begin position="282"/>
        <end position="297"/>
    </location>
</feature>
<dbReference type="AlphaFoldDB" id="A0A388K8L6"/>
<gene>
    <name evidence="2" type="ORF">CBR_g60047</name>
</gene>
<evidence type="ECO:0000256" key="1">
    <source>
        <dbReference type="SAM" id="MobiDB-lite"/>
    </source>
</evidence>
<comment type="caution">
    <text evidence="2">The sequence shown here is derived from an EMBL/GenBank/DDBJ whole genome shotgun (WGS) entry which is preliminary data.</text>
</comment>
<reference evidence="2 3" key="1">
    <citation type="journal article" date="2018" name="Cell">
        <title>The Chara Genome: Secondary Complexity and Implications for Plant Terrestrialization.</title>
        <authorList>
            <person name="Nishiyama T."/>
            <person name="Sakayama H."/>
            <person name="Vries J.D."/>
            <person name="Buschmann H."/>
            <person name="Saint-Marcoux D."/>
            <person name="Ullrich K.K."/>
            <person name="Haas F.B."/>
            <person name="Vanderstraeten L."/>
            <person name="Becker D."/>
            <person name="Lang D."/>
            <person name="Vosolsobe S."/>
            <person name="Rombauts S."/>
            <person name="Wilhelmsson P.K.I."/>
            <person name="Janitza P."/>
            <person name="Kern R."/>
            <person name="Heyl A."/>
            <person name="Rumpler F."/>
            <person name="Villalobos L.I.A.C."/>
            <person name="Clay J.M."/>
            <person name="Skokan R."/>
            <person name="Toyoda A."/>
            <person name="Suzuki Y."/>
            <person name="Kagoshima H."/>
            <person name="Schijlen E."/>
            <person name="Tajeshwar N."/>
            <person name="Catarino B."/>
            <person name="Hetherington A.J."/>
            <person name="Saltykova A."/>
            <person name="Bonnot C."/>
            <person name="Breuninger H."/>
            <person name="Symeonidi A."/>
            <person name="Radhakrishnan G.V."/>
            <person name="Van Nieuwerburgh F."/>
            <person name="Deforce D."/>
            <person name="Chang C."/>
            <person name="Karol K.G."/>
            <person name="Hedrich R."/>
            <person name="Ulvskov P."/>
            <person name="Glockner G."/>
            <person name="Delwiche C.F."/>
            <person name="Petrasek J."/>
            <person name="Van de Peer Y."/>
            <person name="Friml J."/>
            <person name="Beilby M."/>
            <person name="Dolan L."/>
            <person name="Kohara Y."/>
            <person name="Sugano S."/>
            <person name="Fujiyama A."/>
            <person name="Delaux P.-M."/>
            <person name="Quint M."/>
            <person name="TheiBen G."/>
            <person name="Hagemann M."/>
            <person name="Harholt J."/>
            <person name="Dunand C."/>
            <person name="Zachgo S."/>
            <person name="Langdale J."/>
            <person name="Maumus F."/>
            <person name="Straeten D.V.D."/>
            <person name="Gould S.B."/>
            <person name="Rensing S.A."/>
        </authorList>
    </citation>
    <scope>NUCLEOTIDE SEQUENCE [LARGE SCALE GENOMIC DNA]</scope>
    <source>
        <strain evidence="2 3">S276</strain>
    </source>
</reference>
<feature type="compositionally biased region" description="Polar residues" evidence="1">
    <location>
        <begin position="1"/>
        <end position="12"/>
    </location>
</feature>
<sequence length="562" mass="61678">MAFANNTSTTGGPSAPGEVRPLQQSTPQYMHAKGAQWFLDFVVQGDLFGPAVFMRPTCVPDAGGAINVLPLGTIVACAKTSGGLFKLHTNGLYDECRLPLRGVKGVLVTIKSFAGYGSSMTLCSHFKGLYDGGSKRLPSPEQYLDLALMMPKECPVLPREHVFRLLPPHKGSSSLAQETPGTAVGRGSPIQDAGGRVKGRARSVYMQVGPDAPGNTSDLHSQGTGTQRVNTPKLIKVRCGGDTYSLRDETRRESDRSGQDVGVDEAEGMGAVRESSGGEQTPSEKKRERQRMVREEVGEGTLRMKRMRGKSEAVMGGDGGDVGERASGKRPPKEEGGTTSKKARRPRDLTIREGQAVGGGDSADQGAAAARKPSGKSKRKVAVEEGDGLKKPRRRKTAEAASGGERPVGEECDEAAAFWLEYERNEGGEIVEKELPVQLLIDPRKVYDLPSWERYYNHRSLNWETVDDIKTAMLSQYREKRGKIWTKNPLVLAPINKPVTRRPEIADRVHKDVFKPEDKDKYYYYPVNGQHTVAAVKELEGEPIFDLWKMHSWPARVVWFSD</sequence>
<feature type="region of interest" description="Disordered" evidence="1">
    <location>
        <begin position="1"/>
        <end position="22"/>
    </location>
</feature>
<organism evidence="2 3">
    <name type="scientific">Chara braunii</name>
    <name type="common">Braun's stonewort</name>
    <dbReference type="NCBI Taxonomy" id="69332"/>
    <lineage>
        <taxon>Eukaryota</taxon>
        <taxon>Viridiplantae</taxon>
        <taxon>Streptophyta</taxon>
        <taxon>Charophyceae</taxon>
        <taxon>Charales</taxon>
        <taxon>Characeae</taxon>
        <taxon>Chara</taxon>
    </lineage>
</organism>
<dbReference type="EMBL" id="BFEA01000073">
    <property type="protein sequence ID" value="GBG66395.1"/>
    <property type="molecule type" value="Genomic_DNA"/>
</dbReference>
<evidence type="ECO:0000313" key="2">
    <source>
        <dbReference type="EMBL" id="GBG66395.1"/>
    </source>
</evidence>
<feature type="compositionally biased region" description="Basic and acidic residues" evidence="1">
    <location>
        <begin position="381"/>
        <end position="390"/>
    </location>
</feature>
<dbReference type="Gramene" id="GBG66395">
    <property type="protein sequence ID" value="GBG66395"/>
    <property type="gene ID" value="CBR_g60047"/>
</dbReference>
<evidence type="ECO:0000313" key="3">
    <source>
        <dbReference type="Proteomes" id="UP000265515"/>
    </source>
</evidence>
<feature type="compositionally biased region" description="Basic and acidic residues" evidence="1">
    <location>
        <begin position="245"/>
        <end position="258"/>
    </location>
</feature>
<feature type="region of interest" description="Disordered" evidence="1">
    <location>
        <begin position="171"/>
        <end position="408"/>
    </location>
</feature>
<proteinExistence type="predicted"/>
<keyword evidence="3" id="KW-1185">Reference proteome</keyword>
<name>A0A388K8L6_CHABU</name>
<feature type="compositionally biased region" description="Polar residues" evidence="1">
    <location>
        <begin position="214"/>
        <end position="230"/>
    </location>
</feature>
<dbReference type="Proteomes" id="UP000265515">
    <property type="component" value="Unassembled WGS sequence"/>
</dbReference>
<feature type="compositionally biased region" description="Polar residues" evidence="1">
    <location>
        <begin position="171"/>
        <end position="180"/>
    </location>
</feature>
<accession>A0A388K8L6</accession>
<feature type="compositionally biased region" description="Basic and acidic residues" evidence="1">
    <location>
        <begin position="322"/>
        <end position="336"/>
    </location>
</feature>